<reference evidence="2 3" key="1">
    <citation type="journal article" date="2020" name="Cell">
        <title>Large-Scale Comparative Analyses of Tick Genomes Elucidate Their Genetic Diversity and Vector Capacities.</title>
        <authorList>
            <consortium name="Tick Genome and Microbiome Consortium (TIGMIC)"/>
            <person name="Jia N."/>
            <person name="Wang J."/>
            <person name="Shi W."/>
            <person name="Du L."/>
            <person name="Sun Y."/>
            <person name="Zhan W."/>
            <person name="Jiang J.F."/>
            <person name="Wang Q."/>
            <person name="Zhang B."/>
            <person name="Ji P."/>
            <person name="Bell-Sakyi L."/>
            <person name="Cui X.M."/>
            <person name="Yuan T.T."/>
            <person name="Jiang B.G."/>
            <person name="Yang W.F."/>
            <person name="Lam T.T."/>
            <person name="Chang Q.C."/>
            <person name="Ding S.J."/>
            <person name="Wang X.J."/>
            <person name="Zhu J.G."/>
            <person name="Ruan X.D."/>
            <person name="Zhao L."/>
            <person name="Wei J.T."/>
            <person name="Ye R.Z."/>
            <person name="Que T.C."/>
            <person name="Du C.H."/>
            <person name="Zhou Y.H."/>
            <person name="Cheng J.X."/>
            <person name="Dai P.F."/>
            <person name="Guo W.B."/>
            <person name="Han X.H."/>
            <person name="Huang E.J."/>
            <person name="Li L.F."/>
            <person name="Wei W."/>
            <person name="Gao Y.C."/>
            <person name="Liu J.Z."/>
            <person name="Shao H.Z."/>
            <person name="Wang X."/>
            <person name="Wang C.C."/>
            <person name="Yang T.C."/>
            <person name="Huo Q.B."/>
            <person name="Li W."/>
            <person name="Chen H.Y."/>
            <person name="Chen S.E."/>
            <person name="Zhou L.G."/>
            <person name="Ni X.B."/>
            <person name="Tian J.H."/>
            <person name="Sheng Y."/>
            <person name="Liu T."/>
            <person name="Pan Y.S."/>
            <person name="Xia L.Y."/>
            <person name="Li J."/>
            <person name="Zhao F."/>
            <person name="Cao W.C."/>
        </authorList>
    </citation>
    <scope>NUCLEOTIDE SEQUENCE [LARGE SCALE GENOMIC DNA]</scope>
    <source>
        <strain evidence="2">HaeL-2018</strain>
    </source>
</reference>
<dbReference type="GO" id="GO:0016020">
    <property type="term" value="C:membrane"/>
    <property type="evidence" value="ECO:0007669"/>
    <property type="project" value="InterPro"/>
</dbReference>
<dbReference type="Proteomes" id="UP000821853">
    <property type="component" value="Chromosome 3"/>
</dbReference>
<dbReference type="VEuPathDB" id="VectorBase:HLOH_046777"/>
<dbReference type="Pfam" id="PF00005">
    <property type="entry name" value="ABC_tran"/>
    <property type="match status" value="1"/>
</dbReference>
<evidence type="ECO:0000313" key="3">
    <source>
        <dbReference type="Proteomes" id="UP000821853"/>
    </source>
</evidence>
<dbReference type="GO" id="GO:0140359">
    <property type="term" value="F:ABC-type transporter activity"/>
    <property type="evidence" value="ECO:0007669"/>
    <property type="project" value="InterPro"/>
</dbReference>
<keyword evidence="3" id="KW-1185">Reference proteome</keyword>
<dbReference type="EMBL" id="JABSTR010000005">
    <property type="protein sequence ID" value="KAH9371564.1"/>
    <property type="molecule type" value="Genomic_DNA"/>
</dbReference>
<organism evidence="2 3">
    <name type="scientific">Haemaphysalis longicornis</name>
    <name type="common">Bush tick</name>
    <dbReference type="NCBI Taxonomy" id="44386"/>
    <lineage>
        <taxon>Eukaryota</taxon>
        <taxon>Metazoa</taxon>
        <taxon>Ecdysozoa</taxon>
        <taxon>Arthropoda</taxon>
        <taxon>Chelicerata</taxon>
        <taxon>Arachnida</taxon>
        <taxon>Acari</taxon>
        <taxon>Parasitiformes</taxon>
        <taxon>Ixodida</taxon>
        <taxon>Ixodoidea</taxon>
        <taxon>Ixodidae</taxon>
        <taxon>Haemaphysalinae</taxon>
        <taxon>Haemaphysalis</taxon>
    </lineage>
</organism>
<sequence length="149" mass="16266">MEDEGYAVVACDLQKSFGSFRAVRGISLVLRCGECFGLLGVNGAGKSTTFQMLTGLLSATAGDAFMKDACLSANRKKYHSFEFVEFEAILASRCWNSANGSFRYSCHLHVSSNGSMRLLWGPQFASRIQLSSIARIRKTSDTGLLCNKN</sequence>
<proteinExistence type="predicted"/>
<evidence type="ECO:0000313" key="2">
    <source>
        <dbReference type="EMBL" id="KAH9371564.1"/>
    </source>
</evidence>
<name>A0A9J6GB01_HAELO</name>
<dbReference type="GO" id="GO:0005319">
    <property type="term" value="F:lipid transporter activity"/>
    <property type="evidence" value="ECO:0007669"/>
    <property type="project" value="TreeGrafter"/>
</dbReference>
<dbReference type="InterPro" id="IPR027417">
    <property type="entry name" value="P-loop_NTPase"/>
</dbReference>
<dbReference type="AlphaFoldDB" id="A0A9J6GB01"/>
<gene>
    <name evidence="2" type="ORF">HPB48_012024</name>
</gene>
<dbReference type="PANTHER" id="PTHR19229:SF250">
    <property type="entry name" value="ABC TRANSPORTER DOMAIN-CONTAINING PROTEIN-RELATED"/>
    <property type="match status" value="1"/>
</dbReference>
<dbReference type="SUPFAM" id="SSF52540">
    <property type="entry name" value="P-loop containing nucleoside triphosphate hydrolases"/>
    <property type="match status" value="1"/>
</dbReference>
<accession>A0A9J6GB01</accession>
<dbReference type="OrthoDB" id="6516159at2759"/>
<dbReference type="Gene3D" id="3.40.50.300">
    <property type="entry name" value="P-loop containing nucleotide triphosphate hydrolases"/>
    <property type="match status" value="1"/>
</dbReference>
<dbReference type="PANTHER" id="PTHR19229">
    <property type="entry name" value="ATP-BINDING CASSETTE TRANSPORTER SUBFAMILY A ABCA"/>
    <property type="match status" value="1"/>
</dbReference>
<dbReference type="InterPro" id="IPR026082">
    <property type="entry name" value="ABCA"/>
</dbReference>
<evidence type="ECO:0000259" key="1">
    <source>
        <dbReference type="Pfam" id="PF00005"/>
    </source>
</evidence>
<dbReference type="InterPro" id="IPR003439">
    <property type="entry name" value="ABC_transporter-like_ATP-bd"/>
</dbReference>
<comment type="caution">
    <text evidence="2">The sequence shown here is derived from an EMBL/GenBank/DDBJ whole genome shotgun (WGS) entry which is preliminary data.</text>
</comment>
<feature type="domain" description="ABC transporter" evidence="1">
    <location>
        <begin position="24"/>
        <end position="73"/>
    </location>
</feature>
<dbReference type="GO" id="GO:0016887">
    <property type="term" value="F:ATP hydrolysis activity"/>
    <property type="evidence" value="ECO:0007669"/>
    <property type="project" value="InterPro"/>
</dbReference>
<protein>
    <recommendedName>
        <fullName evidence="1">ABC transporter domain-containing protein</fullName>
    </recommendedName>
</protein>
<dbReference type="GO" id="GO:0005524">
    <property type="term" value="F:ATP binding"/>
    <property type="evidence" value="ECO:0007669"/>
    <property type="project" value="InterPro"/>
</dbReference>